<dbReference type="PROSITE" id="PS50088">
    <property type="entry name" value="ANK_REPEAT"/>
    <property type="match status" value="1"/>
</dbReference>
<keyword evidence="5" id="KW-1185">Reference proteome</keyword>
<evidence type="ECO:0000256" key="3">
    <source>
        <dbReference type="PROSITE-ProRule" id="PRU00023"/>
    </source>
</evidence>
<dbReference type="SUPFAM" id="SSF48403">
    <property type="entry name" value="Ankyrin repeat"/>
    <property type="match status" value="1"/>
</dbReference>
<dbReference type="PANTHER" id="PTHR24198">
    <property type="entry name" value="ANKYRIN REPEAT AND PROTEIN KINASE DOMAIN-CONTAINING PROTEIN"/>
    <property type="match status" value="1"/>
</dbReference>
<evidence type="ECO:0000256" key="1">
    <source>
        <dbReference type="ARBA" id="ARBA00022737"/>
    </source>
</evidence>
<sequence>MHINTVKGAMYIHTLSSKTKKKKKEGVAFGPEQAPELVTQLKKYFVKNDRIGIRMMSQFGVDCRPLLPYIFDVSRTYDSGCVIEILLSPSVPFAKGFRGIPFHQYFVLLDIDFNYKDRNDQNLACWAVCAPQNELALLEFLHKDCNVDMTLGDKWGVNAALTAVIHKKLDCVRFLVDRCGVDINYTNNDGRTLAHECAERGCDAILEYLIQKGIDLSIKTKTYEKETAYDLANVYLQKKCVELLKPWKEKQKEQDSETESKQKE</sequence>
<accession>X6N8Q6</accession>
<keyword evidence="1" id="KW-0677">Repeat</keyword>
<reference evidence="4 5" key="1">
    <citation type="journal article" date="2013" name="Curr. Biol.">
        <title>The Genome of the Foraminiferan Reticulomyxa filosa.</title>
        <authorList>
            <person name="Glockner G."/>
            <person name="Hulsmann N."/>
            <person name="Schleicher M."/>
            <person name="Noegel A.A."/>
            <person name="Eichinger L."/>
            <person name="Gallinger C."/>
            <person name="Pawlowski J."/>
            <person name="Sierra R."/>
            <person name="Euteneuer U."/>
            <person name="Pillet L."/>
            <person name="Moustafa A."/>
            <person name="Platzer M."/>
            <person name="Groth M."/>
            <person name="Szafranski K."/>
            <person name="Schliwa M."/>
        </authorList>
    </citation>
    <scope>NUCLEOTIDE SEQUENCE [LARGE SCALE GENOMIC DNA]</scope>
</reference>
<evidence type="ECO:0000313" key="5">
    <source>
        <dbReference type="Proteomes" id="UP000023152"/>
    </source>
</evidence>
<organism evidence="4 5">
    <name type="scientific">Reticulomyxa filosa</name>
    <dbReference type="NCBI Taxonomy" id="46433"/>
    <lineage>
        <taxon>Eukaryota</taxon>
        <taxon>Sar</taxon>
        <taxon>Rhizaria</taxon>
        <taxon>Retaria</taxon>
        <taxon>Foraminifera</taxon>
        <taxon>Monothalamids</taxon>
        <taxon>Reticulomyxidae</taxon>
        <taxon>Reticulomyxa</taxon>
    </lineage>
</organism>
<dbReference type="Pfam" id="PF12796">
    <property type="entry name" value="Ank_2"/>
    <property type="match status" value="1"/>
</dbReference>
<dbReference type="OrthoDB" id="207120at2759"/>
<dbReference type="SMART" id="SM00248">
    <property type="entry name" value="ANK"/>
    <property type="match status" value="3"/>
</dbReference>
<dbReference type="AlphaFoldDB" id="X6N8Q6"/>
<gene>
    <name evidence="4" type="ORF">RFI_15511</name>
</gene>
<feature type="repeat" description="ANK" evidence="3">
    <location>
        <begin position="189"/>
        <end position="221"/>
    </location>
</feature>
<evidence type="ECO:0000313" key="4">
    <source>
        <dbReference type="EMBL" id="ETO21692.1"/>
    </source>
</evidence>
<comment type="caution">
    <text evidence="4">The sequence shown here is derived from an EMBL/GenBank/DDBJ whole genome shotgun (WGS) entry which is preliminary data.</text>
</comment>
<dbReference type="Proteomes" id="UP000023152">
    <property type="component" value="Unassembled WGS sequence"/>
</dbReference>
<keyword evidence="2 3" id="KW-0040">ANK repeat</keyword>
<evidence type="ECO:0000256" key="2">
    <source>
        <dbReference type="ARBA" id="ARBA00023043"/>
    </source>
</evidence>
<dbReference type="PANTHER" id="PTHR24198:SF165">
    <property type="entry name" value="ANKYRIN REPEAT-CONTAINING PROTEIN-RELATED"/>
    <property type="match status" value="1"/>
</dbReference>
<dbReference type="InterPro" id="IPR002110">
    <property type="entry name" value="Ankyrin_rpt"/>
</dbReference>
<dbReference type="EMBL" id="ASPP01011392">
    <property type="protein sequence ID" value="ETO21692.1"/>
    <property type="molecule type" value="Genomic_DNA"/>
</dbReference>
<protein>
    <submittedName>
        <fullName evidence="4">Uncharacterized protein</fullName>
    </submittedName>
</protein>
<dbReference type="Gene3D" id="1.25.40.20">
    <property type="entry name" value="Ankyrin repeat-containing domain"/>
    <property type="match status" value="1"/>
</dbReference>
<proteinExistence type="predicted"/>
<dbReference type="InterPro" id="IPR036770">
    <property type="entry name" value="Ankyrin_rpt-contain_sf"/>
</dbReference>
<name>X6N8Q6_RETFI</name>